<dbReference type="AlphaFoldDB" id="A0A383TDU4"/>
<organism evidence="1 2">
    <name type="scientific">Trichococcus shcherbakoviae</name>
    <dbReference type="NCBI Taxonomy" id="2094020"/>
    <lineage>
        <taxon>Bacteria</taxon>
        <taxon>Bacillati</taxon>
        <taxon>Bacillota</taxon>
        <taxon>Bacilli</taxon>
        <taxon>Lactobacillales</taxon>
        <taxon>Carnobacteriaceae</taxon>
        <taxon>Trichococcus</taxon>
    </lineage>
</organism>
<reference evidence="2" key="1">
    <citation type="submission" date="2018-05" db="EMBL/GenBank/DDBJ databases">
        <authorList>
            <person name="Strepis N."/>
        </authorList>
    </citation>
    <scope>NUCLEOTIDE SEQUENCE [LARGE SCALE GENOMIC DNA]</scope>
</reference>
<gene>
    <name evidence="1" type="ORF">TART1_1304</name>
</gene>
<dbReference type="RefSeq" id="WP_147413848.1">
    <property type="nucleotide sequence ID" value="NZ_UNRR01000018.1"/>
</dbReference>
<evidence type="ECO:0000313" key="2">
    <source>
        <dbReference type="Proteomes" id="UP000262072"/>
    </source>
</evidence>
<name>A0A383TDU4_9LACT</name>
<sequence length="65" mass="7625">MMENENDLTRCEIVLHEFNKKSIDSFLQAHGFGTAGHDWGRKTKLVLMIIEEIQMGIRKENYTKK</sequence>
<proteinExistence type="predicted"/>
<protein>
    <submittedName>
        <fullName evidence="1">Uncharacterized protein</fullName>
    </submittedName>
</protein>
<dbReference type="Proteomes" id="UP000262072">
    <property type="component" value="Unassembled WGS sequence"/>
</dbReference>
<dbReference type="OrthoDB" id="9922493at2"/>
<evidence type="ECO:0000313" key="1">
    <source>
        <dbReference type="EMBL" id="SYZ78520.1"/>
    </source>
</evidence>
<dbReference type="EMBL" id="UNRR01000018">
    <property type="protein sequence ID" value="SYZ78520.1"/>
    <property type="molecule type" value="Genomic_DNA"/>
</dbReference>
<accession>A0A383TDU4</accession>